<accession>A0A8F5BN13</accession>
<dbReference type="Proteomes" id="UP000694018">
    <property type="component" value="Chromosome"/>
</dbReference>
<protein>
    <submittedName>
        <fullName evidence="1">Succinate:quinone reductase, subunit SdhF</fullName>
        <ecNumber evidence="1">1.3.5.1</ecNumber>
    </submittedName>
</protein>
<dbReference type="GeneID" id="65562745"/>
<dbReference type="KEGG" id="sshi:J5U23_01156"/>
<dbReference type="GO" id="GO:0008177">
    <property type="term" value="F:succinate dehydrogenase (quinone) activity"/>
    <property type="evidence" value="ECO:0007669"/>
    <property type="project" value="UniProtKB-EC"/>
</dbReference>
<reference evidence="1" key="1">
    <citation type="journal article" date="2021" name="Environ. Microbiol.">
        <title>New insights into the diversity and evolution of the archaeal mobilome from three complete genomes of Saccharolobus shibatae.</title>
        <authorList>
            <person name="Medvedeva S."/>
            <person name="Brandt D."/>
            <person name="Cvirkaite-Krupovic V."/>
            <person name="Liu Y."/>
            <person name="Severinov K."/>
            <person name="Ishino S."/>
            <person name="Ishino Y."/>
            <person name="Prangishvili D."/>
            <person name="Kalinowski J."/>
            <person name="Krupovic M."/>
        </authorList>
    </citation>
    <scope>NUCLEOTIDE SEQUENCE</scope>
    <source>
        <strain evidence="1">B12</strain>
    </source>
</reference>
<name>A0A8F5BN13_SACSH</name>
<evidence type="ECO:0000313" key="1">
    <source>
        <dbReference type="EMBL" id="QXJ28287.1"/>
    </source>
</evidence>
<dbReference type="OrthoDB" id="57106at2157"/>
<organism evidence="1 2">
    <name type="scientific">Saccharolobus shibatae (strain ATCC 51178 / DSM 5389 / JCM 8931 / NBRC 15437 / B12)</name>
    <name type="common">Sulfolobus shibatae</name>
    <dbReference type="NCBI Taxonomy" id="523848"/>
    <lineage>
        <taxon>Archaea</taxon>
        <taxon>Thermoproteota</taxon>
        <taxon>Thermoprotei</taxon>
        <taxon>Sulfolobales</taxon>
        <taxon>Sulfolobaceae</taxon>
        <taxon>Saccharolobus</taxon>
    </lineage>
</organism>
<dbReference type="AlphaFoldDB" id="A0A8F5BN13"/>
<dbReference type="EC" id="1.3.5.1" evidence="1"/>
<sequence length="121" mass="14293">MNEEIKKIIQDIGGKPEEWIRVSERPGKEPFAKELNYSLSDYFWGKVHVRNEGEIYVLVISKDVFNWKDRIKELKLSGEVVDAAGGLMWLQEFDIQGLKRDFEFLKTFIENIRKQKQQKTS</sequence>
<dbReference type="EMBL" id="CP077717">
    <property type="protein sequence ID" value="QXJ28287.1"/>
    <property type="molecule type" value="Genomic_DNA"/>
</dbReference>
<proteinExistence type="predicted"/>
<keyword evidence="1" id="KW-0560">Oxidoreductase</keyword>
<dbReference type="RefSeq" id="WP_218267263.1">
    <property type="nucleotide sequence ID" value="NZ_CP077717.1"/>
</dbReference>
<evidence type="ECO:0000313" key="2">
    <source>
        <dbReference type="Proteomes" id="UP000694018"/>
    </source>
</evidence>
<gene>
    <name evidence="1" type="ORF">J5U23_01156</name>
</gene>